<feature type="signal peptide" evidence="2">
    <location>
        <begin position="1"/>
        <end position="20"/>
    </location>
</feature>
<dbReference type="InterPro" id="IPR011992">
    <property type="entry name" value="EF-hand-dom_pair"/>
</dbReference>
<dbReference type="EMBL" id="MU826827">
    <property type="protein sequence ID" value="KAJ7374605.1"/>
    <property type="molecule type" value="Genomic_DNA"/>
</dbReference>
<keyword evidence="1" id="KW-0106">Calcium</keyword>
<dbReference type="OrthoDB" id="5954436at2759"/>
<evidence type="ECO:0000313" key="5">
    <source>
        <dbReference type="Proteomes" id="UP001163046"/>
    </source>
</evidence>
<dbReference type="PROSITE" id="PS50222">
    <property type="entry name" value="EF_HAND_2"/>
    <property type="match status" value="1"/>
</dbReference>
<proteinExistence type="predicted"/>
<dbReference type="PROSITE" id="PS00018">
    <property type="entry name" value="EF_HAND_1"/>
    <property type="match status" value="1"/>
</dbReference>
<dbReference type="InterPro" id="IPR002048">
    <property type="entry name" value="EF_hand_dom"/>
</dbReference>
<dbReference type="AlphaFoldDB" id="A0A9W9Z463"/>
<reference evidence="4" key="1">
    <citation type="submission" date="2023-01" db="EMBL/GenBank/DDBJ databases">
        <title>Genome assembly of the deep-sea coral Lophelia pertusa.</title>
        <authorList>
            <person name="Herrera S."/>
            <person name="Cordes E."/>
        </authorList>
    </citation>
    <scope>NUCLEOTIDE SEQUENCE</scope>
    <source>
        <strain evidence="4">USNM1676648</strain>
        <tissue evidence="4">Polyp</tissue>
    </source>
</reference>
<evidence type="ECO:0000256" key="2">
    <source>
        <dbReference type="SAM" id="SignalP"/>
    </source>
</evidence>
<dbReference type="SUPFAM" id="SSF47473">
    <property type="entry name" value="EF-hand"/>
    <property type="match status" value="1"/>
</dbReference>
<protein>
    <submittedName>
        <fullName evidence="4">Prolyl 4-hydroxylase</fullName>
    </submittedName>
</protein>
<evidence type="ECO:0000256" key="1">
    <source>
        <dbReference type="ARBA" id="ARBA00022837"/>
    </source>
</evidence>
<keyword evidence="2" id="KW-0732">Signal</keyword>
<evidence type="ECO:0000259" key="3">
    <source>
        <dbReference type="PROSITE" id="PS50222"/>
    </source>
</evidence>
<dbReference type="InterPro" id="IPR018247">
    <property type="entry name" value="EF_Hand_1_Ca_BS"/>
</dbReference>
<gene>
    <name evidence="4" type="primary">P4HTM_2</name>
    <name evidence="4" type="ORF">OS493_004943</name>
</gene>
<feature type="chain" id="PRO_5040810291" evidence="2">
    <location>
        <begin position="21"/>
        <end position="188"/>
    </location>
</feature>
<feature type="domain" description="EF-hand" evidence="3">
    <location>
        <begin position="148"/>
        <end position="183"/>
    </location>
</feature>
<dbReference type="Proteomes" id="UP001163046">
    <property type="component" value="Unassembled WGS sequence"/>
</dbReference>
<sequence length="188" mass="21426">MTVLGFLVVLSCFLSCRTSAEDSIKKAIKFTKPCFNDDELLNLCTDPIEFCHEERANEIELLRLDGVKKDHVRWVELEEGIKYKMITRAMKPVLFEIPRFLSDEECEHIISLAKDSGLATSIAGFDLTAYEGDLDEDMKEADGNWTLDHDERFAKAFSLWDVNDDGFIDANEVRHFAQKTQTSIHEGG</sequence>
<name>A0A9W9Z463_9CNID</name>
<accession>A0A9W9Z463</accession>
<dbReference type="Pfam" id="PF13405">
    <property type="entry name" value="EF-hand_6"/>
    <property type="match status" value="1"/>
</dbReference>
<keyword evidence="5" id="KW-1185">Reference proteome</keyword>
<dbReference type="GO" id="GO:0005509">
    <property type="term" value="F:calcium ion binding"/>
    <property type="evidence" value="ECO:0007669"/>
    <property type="project" value="InterPro"/>
</dbReference>
<evidence type="ECO:0000313" key="4">
    <source>
        <dbReference type="EMBL" id="KAJ7374605.1"/>
    </source>
</evidence>
<comment type="caution">
    <text evidence="4">The sequence shown here is derived from an EMBL/GenBank/DDBJ whole genome shotgun (WGS) entry which is preliminary data.</text>
</comment>
<dbReference type="Gene3D" id="1.10.238.10">
    <property type="entry name" value="EF-hand"/>
    <property type="match status" value="1"/>
</dbReference>
<organism evidence="4 5">
    <name type="scientific">Desmophyllum pertusum</name>
    <dbReference type="NCBI Taxonomy" id="174260"/>
    <lineage>
        <taxon>Eukaryota</taxon>
        <taxon>Metazoa</taxon>
        <taxon>Cnidaria</taxon>
        <taxon>Anthozoa</taxon>
        <taxon>Hexacorallia</taxon>
        <taxon>Scleractinia</taxon>
        <taxon>Caryophylliina</taxon>
        <taxon>Caryophylliidae</taxon>
        <taxon>Desmophyllum</taxon>
    </lineage>
</organism>